<reference evidence="2" key="1">
    <citation type="journal article" date="2012" name="PLoS Genet.">
        <title>Comparative Genomics of Plant-Associated Pseudomonas spp.: Insights into Diversity and Inheritance of Traits Involved in Multitrophic Interactions.</title>
        <authorList>
            <person name="Loper J.E."/>
            <person name="Hassan K.A."/>
            <person name="Mavrodi D.V."/>
            <person name="Davis E.W.II."/>
            <person name="Lim C.K."/>
            <person name="Shaffer B.T."/>
            <person name="Elbourne L.D."/>
            <person name="Stockwell V.O."/>
            <person name="Hartney S.L."/>
            <person name="Breakwell K."/>
            <person name="Henkels M.D."/>
            <person name="Tetu S.G."/>
            <person name="Rangel L.I."/>
            <person name="Kidarsa T.A."/>
            <person name="Wilson N.L."/>
            <person name="van de Mortel J.E."/>
            <person name="Song C."/>
            <person name="Blumhagen R."/>
            <person name="Radune D."/>
            <person name="Hostetler J.B."/>
            <person name="Brinkac L.M."/>
            <person name="Durkin A.S."/>
            <person name="Kluepfel D.A."/>
            <person name="Wechter W.P."/>
            <person name="Anderson A.J."/>
            <person name="Kim Y.C."/>
            <person name="Pierson L.S.III."/>
            <person name="Pierson E.A."/>
            <person name="Lindow S.E."/>
            <person name="Kobayashi D.Y."/>
            <person name="Raaijmakers J.M."/>
            <person name="Weller D.M."/>
            <person name="Thomashow L.S."/>
            <person name="Allen A.E."/>
            <person name="Paulsen I.T."/>
        </authorList>
    </citation>
    <scope>NUCLEOTIDE SEQUENCE [LARGE SCALE GENOMIC DNA]</scope>
    <source>
        <strain evidence="2">Q2-87</strain>
    </source>
</reference>
<evidence type="ECO:0000256" key="1">
    <source>
        <dbReference type="SAM" id="SignalP"/>
    </source>
</evidence>
<organism evidence="2">
    <name type="scientific">Pseudomonas fluorescens (strain Q2-87)</name>
    <dbReference type="NCBI Taxonomy" id="1038922"/>
    <lineage>
        <taxon>Bacteria</taxon>
        <taxon>Pseudomonadati</taxon>
        <taxon>Pseudomonadota</taxon>
        <taxon>Gammaproteobacteria</taxon>
        <taxon>Pseudomonadales</taxon>
        <taxon>Pseudomonadaceae</taxon>
        <taxon>Pseudomonas</taxon>
    </lineage>
</organism>
<dbReference type="AlphaFoldDB" id="J2F2B7"/>
<dbReference type="SUPFAM" id="SSF55486">
    <property type="entry name" value="Metalloproteases ('zincins'), catalytic domain"/>
    <property type="match status" value="1"/>
</dbReference>
<feature type="signal peptide" evidence="1">
    <location>
        <begin position="1"/>
        <end position="31"/>
    </location>
</feature>
<dbReference type="Proteomes" id="UP000007289">
    <property type="component" value="Chromosome"/>
</dbReference>
<proteinExistence type="predicted"/>
<keyword evidence="1" id="KW-0732">Signal</keyword>
<feature type="chain" id="PRO_5003747080" evidence="1">
    <location>
        <begin position="32"/>
        <end position="490"/>
    </location>
</feature>
<accession>J2F2B7</accession>
<protein>
    <submittedName>
        <fullName evidence="2">Uncharacterized protein</fullName>
    </submittedName>
</protein>
<dbReference type="EMBL" id="AGBM01000001">
    <property type="protein sequence ID" value="EJL03098.1"/>
    <property type="molecule type" value="Genomic_DNA"/>
</dbReference>
<name>J2F2B7_PSEFQ</name>
<dbReference type="HOGENOM" id="CLU_612312_0_0_6"/>
<dbReference type="RefSeq" id="WP_003182856.1">
    <property type="nucleotide sequence ID" value="NZ_CM001558.1"/>
</dbReference>
<comment type="caution">
    <text evidence="2">The sequence shown here is derived from an EMBL/GenBank/DDBJ whole genome shotgun (WGS) entry which is preliminary data.</text>
</comment>
<gene>
    <name evidence="2" type="ORF">PflQ2_3339</name>
</gene>
<sequence>MNVRSSSTSAVFYRCATATLFFLLGFPVSNAATESQENTPQPTSASVYANAIGDARFERSAIHVEQGYTIESGNLYARDGEAGSLVVVRSPDGAVVGIVNEPDKHGLLKVDPQGRLTFIAEPAEDLLENDTVKSQEDIGRPETASDGPSYIDMLFAYSANALNQLGVDPIAYALAQVEMVNLSLRNSRVGEVSLRLGAVSVFDVPHNTSDEGLTNWQNLLSSYRDRYKTDVNAAISAGTSQEQGRAYFRGYTSVSAWYATTTFAHEIGHNAGGEHCEEANGSDYNYGYNNGRTKTNMCTGSRSLYYSTPAVNDAYGLPIGSARTADMARVWRESTARLTGYRPELPGLRMMLVSSPGEQSEAYAELAVPGSSGREGAFVTFSPAVGPTELIPSSGSDAGTKINVKLRNARGDDVSVELWARRVRGDKCVSRMNAISGCTIYPLNLRLEYYPYGGNEALPAGYYNGFLQLEARRPNSDWKVPINIAISVKK</sequence>
<dbReference type="PATRIC" id="fig|1038922.3.peg.2172"/>
<evidence type="ECO:0000313" key="2">
    <source>
        <dbReference type="EMBL" id="EJL03098.1"/>
    </source>
</evidence>